<evidence type="ECO:0000256" key="2">
    <source>
        <dbReference type="ARBA" id="ARBA00022980"/>
    </source>
</evidence>
<dbReference type="AlphaFoldDB" id="A0A8I5TLA2"/>
<dbReference type="PANTHER" id="PTHR11830">
    <property type="entry name" value="40S RIBOSOMAL PROTEIN S3A"/>
    <property type="match status" value="1"/>
</dbReference>
<comment type="similarity">
    <text evidence="5">Belongs to the eukaryotic ribosomal protein eS1 family.</text>
</comment>
<accession>A0A8I5TLA2</accession>
<proteinExistence type="inferred from homology"/>
<keyword evidence="8" id="KW-1185">Reference proteome</keyword>
<reference evidence="7 8" key="1">
    <citation type="submission" date="2008-02" db="EMBL/GenBank/DDBJ databases">
        <title>A 6x draft sequence assembly of the Pongo pygmaeus abelii genome.</title>
        <authorList>
            <person name="Wilson R.K."/>
            <person name="Mardis E."/>
        </authorList>
    </citation>
    <scope>NUCLEOTIDE SEQUENCE [LARGE SCALE GENOMIC DNA]</scope>
</reference>
<evidence type="ECO:0000256" key="4">
    <source>
        <dbReference type="ARBA" id="ARBA00046758"/>
    </source>
</evidence>
<dbReference type="InterPro" id="IPR001593">
    <property type="entry name" value="Ribosomal_eS1"/>
</dbReference>
<feature type="compositionally biased region" description="Basic residues" evidence="6">
    <location>
        <begin position="1"/>
        <end position="19"/>
    </location>
</feature>
<comment type="subunit">
    <text evidence="4">Component of the small ribosomal subunit. Mature ribosomes consist of a small (40S) and a large (60S) subunit. The 40S subunit contains about 33 different proteins and 1 molecule of RNA (18S). The 60S subunit contains about 49 different proteins and 3 molecules of RNA (28S, 5.8S and 5S). Identified in a IGF2BP1-dependent mRNP granule complex containing untranslated mRNAs. Binds with high affinity to IPO4. Interacts with DDIT3. Part of the small subunit (SSU) processome, composed of more than 70 proteins and the RNA chaperone small nucleolar RNA (snoRNA) U3.</text>
</comment>
<keyword evidence="3 5" id="KW-0687">Ribonucleoprotein</keyword>
<evidence type="ECO:0000256" key="6">
    <source>
        <dbReference type="SAM" id="MobiDB-lite"/>
    </source>
</evidence>
<keyword evidence="1" id="KW-0963">Cytoplasm</keyword>
<dbReference type="Proteomes" id="UP000001595">
    <property type="component" value="Chromosome 18"/>
</dbReference>
<evidence type="ECO:0000256" key="3">
    <source>
        <dbReference type="ARBA" id="ARBA00023274"/>
    </source>
</evidence>
<dbReference type="InterPro" id="IPR018281">
    <property type="entry name" value="Ribosomal_eS1_CS"/>
</dbReference>
<dbReference type="GO" id="GO:1990904">
    <property type="term" value="C:ribonucleoprotein complex"/>
    <property type="evidence" value="ECO:0007669"/>
    <property type="project" value="UniProtKB-KW"/>
</dbReference>
<evidence type="ECO:0000313" key="7">
    <source>
        <dbReference type="Ensembl" id="ENSPPYP00000039082.1"/>
    </source>
</evidence>
<organism evidence="7 8">
    <name type="scientific">Pongo abelii</name>
    <name type="common">Sumatran orangutan</name>
    <name type="synonym">Pongo pygmaeus abelii</name>
    <dbReference type="NCBI Taxonomy" id="9601"/>
    <lineage>
        <taxon>Eukaryota</taxon>
        <taxon>Metazoa</taxon>
        <taxon>Chordata</taxon>
        <taxon>Craniata</taxon>
        <taxon>Vertebrata</taxon>
        <taxon>Euteleostomi</taxon>
        <taxon>Mammalia</taxon>
        <taxon>Eutheria</taxon>
        <taxon>Euarchontoglires</taxon>
        <taxon>Primates</taxon>
        <taxon>Haplorrhini</taxon>
        <taxon>Catarrhini</taxon>
        <taxon>Hominidae</taxon>
        <taxon>Pongo</taxon>
    </lineage>
</organism>
<reference evidence="7" key="2">
    <citation type="submission" date="2025-08" db="UniProtKB">
        <authorList>
            <consortium name="Ensembl"/>
        </authorList>
    </citation>
    <scope>IDENTIFICATION</scope>
</reference>
<dbReference type="GO" id="GO:0006412">
    <property type="term" value="P:translation"/>
    <property type="evidence" value="ECO:0007669"/>
    <property type="project" value="InterPro"/>
</dbReference>
<evidence type="ECO:0000256" key="5">
    <source>
        <dbReference type="RuleBase" id="RU000668"/>
    </source>
</evidence>
<dbReference type="GO" id="GO:0005840">
    <property type="term" value="C:ribosome"/>
    <property type="evidence" value="ECO:0007669"/>
    <property type="project" value="UniProtKB-KW"/>
</dbReference>
<keyword evidence="2 5" id="KW-0689">Ribosomal protein</keyword>
<reference evidence="7" key="3">
    <citation type="submission" date="2025-09" db="UniProtKB">
        <authorList>
            <consortium name="Ensembl"/>
        </authorList>
    </citation>
    <scope>IDENTIFICATION</scope>
</reference>
<evidence type="ECO:0000256" key="1">
    <source>
        <dbReference type="ARBA" id="ARBA00022490"/>
    </source>
</evidence>
<evidence type="ECO:0000313" key="8">
    <source>
        <dbReference type="Proteomes" id="UP000001595"/>
    </source>
</evidence>
<dbReference type="OMA" id="RIICDFR"/>
<evidence type="ECO:0008006" key="9">
    <source>
        <dbReference type="Google" id="ProtNLM"/>
    </source>
</evidence>
<dbReference type="Ensembl" id="ENSPPYT00000057198.1">
    <property type="protein sequence ID" value="ENSPPYP00000039082.1"/>
    <property type="gene ID" value="ENSPPYG00000034802.1"/>
</dbReference>
<dbReference type="PROSITE" id="PS01191">
    <property type="entry name" value="RIBOSOMAL_S3AE"/>
    <property type="match status" value="1"/>
</dbReference>
<feature type="region of interest" description="Disordered" evidence="6">
    <location>
        <begin position="1"/>
        <end position="20"/>
    </location>
</feature>
<dbReference type="Pfam" id="PF01015">
    <property type="entry name" value="Ribosomal_S3Ae"/>
    <property type="match status" value="1"/>
</dbReference>
<dbReference type="GeneTree" id="ENSGT01140000283735"/>
<name>A0A8I5TLA2_PONAB</name>
<protein>
    <recommendedName>
        <fullName evidence="9">RPS3A</fullName>
    </recommendedName>
</protein>
<sequence length="75" mass="8344">MVVGKNKHLTKGSKKGARKKVVDPFSKKDWFDVKAPTVFNIRNIGKMPITRTQGTKIASDSLKGRVFEVSLADLQ</sequence>
<dbReference type="GO" id="GO:0003735">
    <property type="term" value="F:structural constituent of ribosome"/>
    <property type="evidence" value="ECO:0007669"/>
    <property type="project" value="InterPro"/>
</dbReference>